<dbReference type="GO" id="GO:0005777">
    <property type="term" value="C:peroxisome"/>
    <property type="evidence" value="ECO:0007669"/>
    <property type="project" value="UniProtKB-SubCell"/>
</dbReference>
<dbReference type="Pfam" id="PF00378">
    <property type="entry name" value="ECH_1"/>
    <property type="match status" value="1"/>
</dbReference>
<feature type="compositionally biased region" description="Basic and acidic residues" evidence="4">
    <location>
        <begin position="605"/>
        <end position="616"/>
    </location>
</feature>
<feature type="compositionally biased region" description="Basic residues" evidence="4">
    <location>
        <begin position="1271"/>
        <end position="1280"/>
    </location>
</feature>
<gene>
    <name evidence="5" type="ORF">CTOB1V02_LOCUS5458</name>
</gene>
<proteinExistence type="predicted"/>
<dbReference type="PANTHER" id="PTHR43684">
    <property type="match status" value="1"/>
</dbReference>
<feature type="compositionally biased region" description="Low complexity" evidence="4">
    <location>
        <begin position="989"/>
        <end position="1000"/>
    </location>
</feature>
<dbReference type="GO" id="GO:0004165">
    <property type="term" value="F:delta(3)-delta(2)-enoyl-CoA isomerase activity"/>
    <property type="evidence" value="ECO:0007669"/>
    <property type="project" value="UniProtKB-ARBA"/>
</dbReference>
<dbReference type="Gene3D" id="3.90.226.10">
    <property type="entry name" value="2-enoyl-CoA Hydratase, Chain A, domain 1"/>
    <property type="match status" value="1"/>
</dbReference>
<evidence type="ECO:0000313" key="5">
    <source>
        <dbReference type="EMBL" id="CAD7227554.1"/>
    </source>
</evidence>
<protein>
    <submittedName>
        <fullName evidence="5">Uncharacterized protein</fullName>
    </submittedName>
</protein>
<name>A0A7R8WBV5_9CRUS</name>
<sequence length="1426" mass="157636">MTSEEGSEDAERSLPWPTILKYSPTKEKRMQEAIQQNPEPTVPIESELLKGNVDLDPYYVSFRRKLLPNLLANEAFSSIKSAGASQLARALLKGSKGLQQYRTKKALERCKEDAKKPPVQSAVASDILSGKQLIQIATRDGKLLNLYPSLVDEGLGRSRVIYTLSEDSRSKVPVFGIGRLDPKSTIGRRTIVVHPRHEYSRDPREAPTTTSSKEVHSYYGRTTDTKKPEVLSTHSYTRQKQREIFAPDVDANADLNLQQTHTNQAQETGQQGVGNNEDLFIKSETHVQSPLQSLLRSKQNPDQRGQRLLEIAETSRDYSLKSLIQRIRHRMTASPMSLALGLSEEQTKHFLRSPPPSILKRRHGVVGGGIPISLARSNHSPRRALFQMSPRKKEPNPPIPLRLVEASPARKRRRKQIHEIRPPLEEADPRPPKIEEEARRPPTVEEDRRPPTVEEDRRPRVELFRDKSASRPESPSSVSTDDPESLIPSFVVKKREERQSLRSVLLPHLNKRSSEPKHKKAKQDEAEAGSSSAKKRKAEDEEKETDKTPRASKLKFLASLEEQRAKRMKCVPRSYNQQPQQPQPSSSTESGAKGAKAKANGAKKRQGEESGKKEKQPFTPTPFGRPHVPRLSEMVPLLVDSQRWLFDDPFMLETRSIEKESSKSKGGIPLEDLLGCTVAKHSEEQRIETKKIVESKTMIISIGAGTSFLRYSLDTKAIKDLCAALRVAEEDPDISTVLIRSGNSEGDIRDDRIFCSGLDLTELLEPIGKEGSIELSRAIKALGKTLSTLSKPVVAYVSGLCVGIGFALLFLVNRVIANPASVFALPSLVLNQWPPLGSSRMLRKIFGNTALEISSGTKILTAAELSEAIPGFVIVKDLNAEQRNPKKCSIMIQDLLLDNKNLLMEDLPRSDPLLSGLLEVEARLNAATWSTREFKKNLADVLARIVLGSNPILLPNPALRFLSTAVKVRGRDLFSLGLELKEQQTRVIIASRASSSTRPPSQRKEASNQERSTPSDEAPLAKQGAQSSDEDDLSRLGDVGRCEEAMPSEEDLDNMREEEALLVPPILLNRIRKFSAGDCLLRPGRTVPRKEWLSPPLSRTAAAVSVLEPSMAKSHLEEEAMEVEEVDGTPPPLASTEVPASSDIEEVPALESDEVLLTEEALASNDFELTEEVVEKPETPEEEALLADPPPLAAEVEIDDTPPSTEEVPLPPPAAASQQPMYLTKKTSLRYVVGPETQHETKQYVMVVGSENGRVQTKPMRFKVMPPTQGRPRKTPRRLAPRPPSGPVGPPVQMPAPVTTEGPKRIVLNGRVFVQRQQLPIAVSTAKNASRILLRSTPQGVVIESKPVGDSATVHTTTTMVSNLSAPGTSGFVSMSELLKSTGSSRLVVRRGDVQTESPDDARQTQSQSQTKESVSQETEVVHLNQ</sequence>
<organism evidence="5">
    <name type="scientific">Cyprideis torosa</name>
    <dbReference type="NCBI Taxonomy" id="163714"/>
    <lineage>
        <taxon>Eukaryota</taxon>
        <taxon>Metazoa</taxon>
        <taxon>Ecdysozoa</taxon>
        <taxon>Arthropoda</taxon>
        <taxon>Crustacea</taxon>
        <taxon>Oligostraca</taxon>
        <taxon>Ostracoda</taxon>
        <taxon>Podocopa</taxon>
        <taxon>Podocopida</taxon>
        <taxon>Cytherocopina</taxon>
        <taxon>Cytheroidea</taxon>
        <taxon>Cytherideidae</taxon>
        <taxon>Cyprideis</taxon>
    </lineage>
</organism>
<dbReference type="PANTHER" id="PTHR43684:SF1">
    <property type="entry name" value="ENOYL-COA DELTA ISOMERASE 2"/>
    <property type="match status" value="1"/>
</dbReference>
<dbReference type="InterPro" id="IPR051053">
    <property type="entry name" value="ECH/Chromodomain_protein"/>
</dbReference>
<evidence type="ECO:0000256" key="2">
    <source>
        <dbReference type="ARBA" id="ARBA00023140"/>
    </source>
</evidence>
<feature type="compositionally biased region" description="Low complexity" evidence="4">
    <location>
        <begin position="577"/>
        <end position="600"/>
    </location>
</feature>
<feature type="region of interest" description="Disordered" evidence="4">
    <location>
        <begin position="1389"/>
        <end position="1426"/>
    </location>
</feature>
<feature type="region of interest" description="Disordered" evidence="4">
    <location>
        <begin position="372"/>
        <end position="629"/>
    </location>
</feature>
<keyword evidence="2" id="KW-0576">Peroxisome</keyword>
<feature type="compositionally biased region" description="Polar residues" evidence="4">
    <location>
        <begin position="1404"/>
        <end position="1426"/>
    </location>
</feature>
<dbReference type="OrthoDB" id="6357915at2759"/>
<dbReference type="InterPro" id="IPR001753">
    <property type="entry name" value="Enoyl-CoA_hydra/iso"/>
</dbReference>
<feature type="region of interest" description="Disordered" evidence="4">
    <location>
        <begin position="989"/>
        <end position="1037"/>
    </location>
</feature>
<evidence type="ECO:0000256" key="4">
    <source>
        <dbReference type="SAM" id="MobiDB-lite"/>
    </source>
</evidence>
<feature type="region of interest" description="Disordered" evidence="4">
    <location>
        <begin position="1263"/>
        <end position="1297"/>
    </location>
</feature>
<comment type="subcellular location">
    <subcellularLocation>
        <location evidence="1">Peroxisome</location>
    </subcellularLocation>
</comment>
<dbReference type="CDD" id="cd06558">
    <property type="entry name" value="crotonase-like"/>
    <property type="match status" value="1"/>
</dbReference>
<reference evidence="5" key="1">
    <citation type="submission" date="2020-11" db="EMBL/GenBank/DDBJ databases">
        <authorList>
            <person name="Tran Van P."/>
        </authorList>
    </citation>
    <scope>NUCLEOTIDE SEQUENCE</scope>
</reference>
<feature type="region of interest" description="Disordered" evidence="4">
    <location>
        <begin position="198"/>
        <end position="221"/>
    </location>
</feature>
<dbReference type="EMBL" id="OB661182">
    <property type="protein sequence ID" value="CAD7227554.1"/>
    <property type="molecule type" value="Genomic_DNA"/>
</dbReference>
<feature type="compositionally biased region" description="Pro residues" evidence="4">
    <location>
        <begin position="1281"/>
        <end position="1294"/>
    </location>
</feature>
<evidence type="ECO:0000256" key="1">
    <source>
        <dbReference type="ARBA" id="ARBA00004275"/>
    </source>
</evidence>
<dbReference type="InterPro" id="IPR029045">
    <property type="entry name" value="ClpP/crotonase-like_dom_sf"/>
</dbReference>
<feature type="compositionally biased region" description="Basic and acidic residues" evidence="4">
    <location>
        <begin position="417"/>
        <end position="470"/>
    </location>
</feature>
<accession>A0A7R8WBV5</accession>
<evidence type="ECO:0000256" key="3">
    <source>
        <dbReference type="ARBA" id="ARBA00023235"/>
    </source>
</evidence>
<feature type="region of interest" description="Disordered" evidence="4">
    <location>
        <begin position="1197"/>
        <end position="1217"/>
    </location>
</feature>
<keyword evidence="3" id="KW-0413">Isomerase</keyword>
<feature type="region of interest" description="Disordered" evidence="4">
    <location>
        <begin position="1"/>
        <end position="20"/>
    </location>
</feature>
<dbReference type="SUPFAM" id="SSF52096">
    <property type="entry name" value="ClpP/crotonase"/>
    <property type="match status" value="1"/>
</dbReference>
<feature type="compositionally biased region" description="Basic and acidic residues" evidence="4">
    <location>
        <begin position="537"/>
        <end position="549"/>
    </location>
</feature>